<dbReference type="SUPFAM" id="SSF55874">
    <property type="entry name" value="ATPase domain of HSP90 chaperone/DNA topoisomerase II/histidine kinase"/>
    <property type="match status" value="1"/>
</dbReference>
<feature type="domain" description="PAC" evidence="7">
    <location>
        <begin position="251"/>
        <end position="304"/>
    </location>
</feature>
<dbReference type="AlphaFoldDB" id="A0A5D9C8U1"/>
<evidence type="ECO:0000259" key="5">
    <source>
        <dbReference type="PROSITE" id="PS50109"/>
    </source>
</evidence>
<dbReference type="CDD" id="cd00082">
    <property type="entry name" value="HisKA"/>
    <property type="match status" value="1"/>
</dbReference>
<dbReference type="InterPro" id="IPR036097">
    <property type="entry name" value="HisK_dim/P_sf"/>
</dbReference>
<dbReference type="InterPro" id="IPR013655">
    <property type="entry name" value="PAS_fold_3"/>
</dbReference>
<dbReference type="InterPro" id="IPR011006">
    <property type="entry name" value="CheY-like_superfamily"/>
</dbReference>
<feature type="modified residue" description="4-aspartylphosphate" evidence="4">
    <location>
        <position position="750"/>
    </location>
</feature>
<evidence type="ECO:0000259" key="7">
    <source>
        <dbReference type="PROSITE" id="PS50113"/>
    </source>
</evidence>
<evidence type="ECO:0000313" key="8">
    <source>
        <dbReference type="EMBL" id="TZG28109.1"/>
    </source>
</evidence>
<dbReference type="Pfam" id="PF08448">
    <property type="entry name" value="PAS_4"/>
    <property type="match status" value="2"/>
</dbReference>
<dbReference type="InterPro" id="IPR001789">
    <property type="entry name" value="Sig_transdc_resp-reg_receiver"/>
</dbReference>
<reference evidence="8 9" key="1">
    <citation type="submission" date="2019-08" db="EMBL/GenBank/DDBJ databases">
        <authorList>
            <person name="Wang G."/>
            <person name="Xu Z."/>
        </authorList>
    </citation>
    <scope>NUCLEOTIDE SEQUENCE [LARGE SCALE GENOMIC DNA]</scope>
    <source>
        <strain evidence="8 9">ZX</strain>
    </source>
</reference>
<dbReference type="Gene3D" id="2.10.70.100">
    <property type="match status" value="1"/>
</dbReference>
<dbReference type="SMART" id="SM00388">
    <property type="entry name" value="HisKA"/>
    <property type="match status" value="1"/>
</dbReference>
<dbReference type="PROSITE" id="PS50110">
    <property type="entry name" value="RESPONSE_REGULATORY"/>
    <property type="match status" value="1"/>
</dbReference>
<dbReference type="Gene3D" id="3.30.450.20">
    <property type="entry name" value="PAS domain"/>
    <property type="match status" value="3"/>
</dbReference>
<dbReference type="InterPro" id="IPR036890">
    <property type="entry name" value="HATPase_C_sf"/>
</dbReference>
<dbReference type="Pfam" id="PF00072">
    <property type="entry name" value="Response_reg"/>
    <property type="match status" value="1"/>
</dbReference>
<dbReference type="EC" id="2.7.13.3" evidence="2"/>
<dbReference type="SUPFAM" id="SSF55785">
    <property type="entry name" value="PYP-like sensor domain (PAS domain)"/>
    <property type="match status" value="3"/>
</dbReference>
<evidence type="ECO:0000256" key="2">
    <source>
        <dbReference type="ARBA" id="ARBA00012438"/>
    </source>
</evidence>
<dbReference type="PANTHER" id="PTHR43065">
    <property type="entry name" value="SENSOR HISTIDINE KINASE"/>
    <property type="match status" value="1"/>
</dbReference>
<dbReference type="Pfam" id="PF02518">
    <property type="entry name" value="HATPase_c"/>
    <property type="match status" value="1"/>
</dbReference>
<evidence type="ECO:0000259" key="6">
    <source>
        <dbReference type="PROSITE" id="PS50110"/>
    </source>
</evidence>
<comment type="catalytic activity">
    <reaction evidence="1">
        <text>ATP + protein L-histidine = ADP + protein N-phospho-L-histidine.</text>
        <dbReference type="EC" id="2.7.13.3"/>
    </reaction>
</comment>
<proteinExistence type="predicted"/>
<dbReference type="InterPro" id="IPR001610">
    <property type="entry name" value="PAC"/>
</dbReference>
<feature type="domain" description="Histidine kinase" evidence="5">
    <location>
        <begin position="468"/>
        <end position="679"/>
    </location>
</feature>
<keyword evidence="3 4" id="KW-0597">Phosphoprotein</keyword>
<dbReference type="InterPro" id="IPR003594">
    <property type="entry name" value="HATPase_dom"/>
</dbReference>
<dbReference type="InterPro" id="IPR003661">
    <property type="entry name" value="HisK_dim/P_dom"/>
</dbReference>
<dbReference type="PRINTS" id="PR00344">
    <property type="entry name" value="BCTRLSENSOR"/>
</dbReference>
<dbReference type="Pfam" id="PF00512">
    <property type="entry name" value="HisKA"/>
    <property type="match status" value="1"/>
</dbReference>
<dbReference type="InterPro" id="IPR035965">
    <property type="entry name" value="PAS-like_dom_sf"/>
</dbReference>
<dbReference type="Gene3D" id="3.40.50.2300">
    <property type="match status" value="1"/>
</dbReference>
<gene>
    <name evidence="8" type="ORF">FYJ91_08045</name>
</gene>
<dbReference type="EMBL" id="VTOU01000002">
    <property type="protein sequence ID" value="TZG28109.1"/>
    <property type="molecule type" value="Genomic_DNA"/>
</dbReference>
<evidence type="ECO:0000256" key="1">
    <source>
        <dbReference type="ARBA" id="ARBA00000085"/>
    </source>
</evidence>
<dbReference type="Gene3D" id="1.10.287.130">
    <property type="match status" value="1"/>
</dbReference>
<evidence type="ECO:0000256" key="3">
    <source>
        <dbReference type="ARBA" id="ARBA00022553"/>
    </source>
</evidence>
<sequence length="810" mass="87989">MAASTPLSDGHFDWHSDGTAAALLDAIDWTGHTLGPPEAWPPSLRMMVRNMLASPEAMFLLWGEPPILFFNDACLPVIGPRAREGMGMRFDTVWAKAFPQLAPLYRRALGGQAIRVVDVHMPLARGDAPVDTWWTFSYSPVHDVDDVIRGVTCIATETTEHVLRDRAGRIASAALAQTEEGLRRAQQAGRIGLFTIDIATNELRGTPEFFRLFGLPAAAVIPASMIEALVIPADGDKISGASERGDGSADLHVEYRIRRPDNGTIRCIERRGEFENDETGRPFRFLGVVQDVTERRAAQDALAALNATLEARVRERTEERNLIARIIEETDSLVNIIGPDYRWLGINRAAANEFEAIYGARPEVGDPILDLIDDPTERENIQAMWARALSGEEFLMVAAFGDPNFVAEQRTYEMRFNVLRDTDGHTLGAYQMGTDISERVRAEAEMAQMHEALRQSQKMEAMGQLTGGVAHDFNNLLTPIMGSLDLLQRKAGMGTREMRLIDGALQSAERAKMLVQRLLAFARRQPLQPSPVDMAALVGGMTELLVSTCGPQIRLATELAPDLPPALVDPNQLEMAILNLCVNARDAMPEGGVLTITTGIVDRNGPHVRLSVIDTGVGMDAETAARSIEPFYSTKGIGKGTGLGLSMVHGLALQLGGAMTIETAPGEGTRIDLWLPASDILPTATPDVTARATETAFSGRALVVDDEAVVRMTTVHMLQSLGYETQEAADAQMALAMLETDAGFDLIVTDHLMPGLSGAEFAALIRARWPAMPVLIISGYADVDGIAPDIPRLSKPFREADLAEALAGLR</sequence>
<dbReference type="SUPFAM" id="SSF47384">
    <property type="entry name" value="Homodimeric domain of signal transducing histidine kinase"/>
    <property type="match status" value="1"/>
</dbReference>
<dbReference type="PROSITE" id="PS50113">
    <property type="entry name" value="PAC"/>
    <property type="match status" value="1"/>
</dbReference>
<evidence type="ECO:0000256" key="4">
    <source>
        <dbReference type="PROSITE-ProRule" id="PRU00169"/>
    </source>
</evidence>
<dbReference type="Proteomes" id="UP000322077">
    <property type="component" value="Unassembled WGS sequence"/>
</dbReference>
<protein>
    <recommendedName>
        <fullName evidence="2">histidine kinase</fullName>
        <ecNumber evidence="2">2.7.13.3</ecNumber>
    </recommendedName>
</protein>
<dbReference type="GO" id="GO:0000155">
    <property type="term" value="F:phosphorelay sensor kinase activity"/>
    <property type="evidence" value="ECO:0007669"/>
    <property type="project" value="InterPro"/>
</dbReference>
<dbReference type="SMART" id="SM00086">
    <property type="entry name" value="PAC"/>
    <property type="match status" value="1"/>
</dbReference>
<dbReference type="Gene3D" id="3.30.565.10">
    <property type="entry name" value="Histidine kinase-like ATPase, C-terminal domain"/>
    <property type="match status" value="1"/>
</dbReference>
<dbReference type="SUPFAM" id="SSF52172">
    <property type="entry name" value="CheY-like"/>
    <property type="match status" value="1"/>
</dbReference>
<dbReference type="SMART" id="SM00387">
    <property type="entry name" value="HATPase_c"/>
    <property type="match status" value="1"/>
</dbReference>
<accession>A0A5D9C8U1</accession>
<dbReference type="InterPro" id="IPR000700">
    <property type="entry name" value="PAS-assoc_C"/>
</dbReference>
<dbReference type="InterPro" id="IPR004358">
    <property type="entry name" value="Sig_transdc_His_kin-like_C"/>
</dbReference>
<organism evidence="8 9">
    <name type="scientific">Sphingomonas montanisoli</name>
    <dbReference type="NCBI Taxonomy" id="2606412"/>
    <lineage>
        <taxon>Bacteria</taxon>
        <taxon>Pseudomonadati</taxon>
        <taxon>Pseudomonadota</taxon>
        <taxon>Alphaproteobacteria</taxon>
        <taxon>Sphingomonadales</taxon>
        <taxon>Sphingomonadaceae</taxon>
        <taxon>Sphingomonas</taxon>
    </lineage>
</organism>
<dbReference type="PANTHER" id="PTHR43065:SF42">
    <property type="entry name" value="TWO-COMPONENT SENSOR PPRA"/>
    <property type="match status" value="1"/>
</dbReference>
<dbReference type="SMART" id="SM00448">
    <property type="entry name" value="REC"/>
    <property type="match status" value="1"/>
</dbReference>
<dbReference type="PROSITE" id="PS50109">
    <property type="entry name" value="HIS_KIN"/>
    <property type="match status" value="1"/>
</dbReference>
<dbReference type="InterPro" id="IPR005467">
    <property type="entry name" value="His_kinase_dom"/>
</dbReference>
<feature type="domain" description="Response regulatory" evidence="6">
    <location>
        <begin position="700"/>
        <end position="810"/>
    </location>
</feature>
<keyword evidence="9" id="KW-1185">Reference proteome</keyword>
<evidence type="ECO:0000313" key="9">
    <source>
        <dbReference type="Proteomes" id="UP000322077"/>
    </source>
</evidence>
<comment type="caution">
    <text evidence="8">The sequence shown here is derived from an EMBL/GenBank/DDBJ whole genome shotgun (WGS) entry which is preliminary data.</text>
</comment>
<name>A0A5D9C8U1_9SPHN</name>
<dbReference type="InterPro" id="IPR013656">
    <property type="entry name" value="PAS_4"/>
</dbReference>
<dbReference type="RefSeq" id="WP_149521742.1">
    <property type="nucleotide sequence ID" value="NZ_VTOU01000002.1"/>
</dbReference>
<dbReference type="Pfam" id="PF08447">
    <property type="entry name" value="PAS_3"/>
    <property type="match status" value="1"/>
</dbReference>